<proteinExistence type="predicted"/>
<reference evidence="2" key="1">
    <citation type="journal article" date="2020" name="Nature">
        <title>Giant virus diversity and host interactions through global metagenomics.</title>
        <authorList>
            <person name="Schulz F."/>
            <person name="Roux S."/>
            <person name="Paez-Espino D."/>
            <person name="Jungbluth S."/>
            <person name="Walsh D.A."/>
            <person name="Denef V.J."/>
            <person name="McMahon K.D."/>
            <person name="Konstantinidis K.T."/>
            <person name="Eloe-Fadrosh E.A."/>
            <person name="Kyrpides N.C."/>
            <person name="Woyke T."/>
        </authorList>
    </citation>
    <scope>NUCLEOTIDE SEQUENCE</scope>
    <source>
        <strain evidence="2">GVMAG-M-3300023184-160</strain>
    </source>
</reference>
<feature type="region of interest" description="Disordered" evidence="1">
    <location>
        <begin position="27"/>
        <end position="111"/>
    </location>
</feature>
<feature type="compositionally biased region" description="Basic residues" evidence="1">
    <location>
        <begin position="27"/>
        <end position="52"/>
    </location>
</feature>
<protein>
    <submittedName>
        <fullName evidence="2">Uncharacterized protein</fullName>
    </submittedName>
</protein>
<dbReference type="EMBL" id="MN739993">
    <property type="protein sequence ID" value="QHT81973.1"/>
    <property type="molecule type" value="Genomic_DNA"/>
</dbReference>
<feature type="compositionally biased region" description="Acidic residues" evidence="1">
    <location>
        <begin position="66"/>
        <end position="98"/>
    </location>
</feature>
<sequence length="111" mass="12530">MRISQKIKAAMKLLKEIAHEYATMTRKNKCIPSTRKKGVRSKKEKSATKKRVQFSNTNTAPAPVEEPIEEPVVEPEPVEEEVKENPFETEPEPEETEGEINPIDDGLNPST</sequence>
<evidence type="ECO:0000313" key="2">
    <source>
        <dbReference type="EMBL" id="QHT81973.1"/>
    </source>
</evidence>
<accession>A0A6C0HPY9</accession>
<name>A0A6C0HPY9_9ZZZZ</name>
<evidence type="ECO:0000256" key="1">
    <source>
        <dbReference type="SAM" id="MobiDB-lite"/>
    </source>
</evidence>
<organism evidence="2">
    <name type="scientific">viral metagenome</name>
    <dbReference type="NCBI Taxonomy" id="1070528"/>
    <lineage>
        <taxon>unclassified sequences</taxon>
        <taxon>metagenomes</taxon>
        <taxon>organismal metagenomes</taxon>
    </lineage>
</organism>
<dbReference type="AlphaFoldDB" id="A0A6C0HPY9"/>